<comment type="caution">
    <text evidence="2">The sequence shown here is derived from an EMBL/GenBank/DDBJ whole genome shotgun (WGS) entry which is preliminary data.</text>
</comment>
<accession>I3IQ25</accession>
<proteinExistence type="predicted"/>
<reference evidence="2 3" key="1">
    <citation type="journal article" date="2012" name="FEBS Lett.">
        <title>Anammox organism KSU-1 expresses a NirK-type copper-containing nitrite reductase instead of a NirS-type with cytochrome cd1.</title>
        <authorList>
            <person name="Hira D."/>
            <person name="Toh H."/>
            <person name="Migita C.T."/>
            <person name="Okubo H."/>
            <person name="Nishiyama T."/>
            <person name="Hattori M."/>
            <person name="Furukawa K."/>
            <person name="Fujii T."/>
        </authorList>
    </citation>
    <scope>NUCLEOTIDE SEQUENCE [LARGE SCALE GENOMIC DNA]</scope>
</reference>
<name>I3IQ25_9BACT</name>
<dbReference type="EMBL" id="BAFH01000004">
    <property type="protein sequence ID" value="GAB63820.1"/>
    <property type="molecule type" value="Genomic_DNA"/>
</dbReference>
<keyword evidence="1" id="KW-0812">Transmembrane</keyword>
<feature type="transmembrane region" description="Helical" evidence="1">
    <location>
        <begin position="20"/>
        <end position="40"/>
    </location>
</feature>
<evidence type="ECO:0000313" key="3">
    <source>
        <dbReference type="Proteomes" id="UP000002985"/>
    </source>
</evidence>
<gene>
    <name evidence="2" type="ORF">KSU1_D0511</name>
</gene>
<organism evidence="2 3">
    <name type="scientific">Candidatus Jettenia caeni</name>
    <dbReference type="NCBI Taxonomy" id="247490"/>
    <lineage>
        <taxon>Bacteria</taxon>
        <taxon>Pseudomonadati</taxon>
        <taxon>Planctomycetota</taxon>
        <taxon>Candidatus Brocadiia</taxon>
        <taxon>Candidatus Brocadiales</taxon>
        <taxon>Candidatus Brocadiaceae</taxon>
        <taxon>Candidatus Jettenia</taxon>
    </lineage>
</organism>
<feature type="transmembrane region" description="Helical" evidence="1">
    <location>
        <begin position="99"/>
        <end position="121"/>
    </location>
</feature>
<evidence type="ECO:0000313" key="2">
    <source>
        <dbReference type="EMBL" id="GAB63820.1"/>
    </source>
</evidence>
<keyword evidence="1" id="KW-0472">Membrane</keyword>
<sequence>MIKSIQFLIRTEILHPETPVLRYIFPVLPTFAYFSSFPYLPVRIPGLRLFENYPTDSPHGSFSAPLARHSTNRPFLPFLNLYFFPPFFKGGLGGIRGEYWTHIALFPGGYLLISWNTILSLMHMPLSPIQRASGCVRGKSR</sequence>
<dbReference type="AlphaFoldDB" id="I3IQ25"/>
<keyword evidence="1" id="KW-1133">Transmembrane helix</keyword>
<keyword evidence="3" id="KW-1185">Reference proteome</keyword>
<protein>
    <submittedName>
        <fullName evidence="2">Uncharacterized protein</fullName>
    </submittedName>
</protein>
<evidence type="ECO:0000256" key="1">
    <source>
        <dbReference type="SAM" id="Phobius"/>
    </source>
</evidence>
<dbReference type="Proteomes" id="UP000002985">
    <property type="component" value="Unassembled WGS sequence"/>
</dbReference>